<sequence length="667" mass="77665">MANDVNYPITSSSVEFRERIFLQPVVLICINASFNDDQVEQLKLSVKEIHNITDLDESVDFITDLDYGKVFVVFEESTKDHVVSIFNEFELVEEIYIYCTNKTKYNHRMLNTCLKYKGVFIDFPSLCQQLERATKDYVRDSLTVNLISEKRVSTVDNVERTDDDNEFNTQEASVMYHKLIMTTLMEMKEDEPKDMIDFCRAQYADDQSALTAVQELEQDYQNHSPIWWYTREGFLYKLLNRSLREQDIYALYSLRTFIRHLYDQIFDIFVKQHVSCSTTTSTIVTFYRGQQMATQTFERIKSKMGGLLSFSNFLSTTTNRDLAVIYAGNTLNDQHLTAVLFQLDVDTHSNEQPFAAIDHISHFGTAENEYLFAMGAAFKIDRVEKLNDEVWSVILITTNEFDAKLQDLTNHIIDDVECDDLNLQLGKILWTLNENRKAEFFYLKALEKAVDWEWRATVLQELGTACMDNSEKALDYFQQALELVQQNIQTDYHQIFGSIYNNISVIYLTKGEYDLALVYLKESLARELCSPQPDKRKLSVRYHNLGTILLKQEEKIEGERYLKRALDIALEILPSIHPDIAIYYHSLASCMSAIGRFVEAVNYEQKAVNIDLHCLPPDHQQTQNHQKRLKKYQDALEVMIRIANMDRERGILGLVLGNMTFTYPRRK</sequence>
<dbReference type="PANTHER" id="PTHR45641">
    <property type="entry name" value="TETRATRICOPEPTIDE REPEAT PROTEIN (AFU_ORTHOLOGUE AFUA_6G03870)"/>
    <property type="match status" value="1"/>
</dbReference>
<comment type="caution">
    <text evidence="4">The sequence shown here is derived from an EMBL/GenBank/DDBJ whole genome shotgun (WGS) entry which is preliminary data.</text>
</comment>
<dbReference type="SUPFAM" id="SSF56399">
    <property type="entry name" value="ADP-ribosylation"/>
    <property type="match status" value="1"/>
</dbReference>
<reference evidence="4" key="1">
    <citation type="submission" date="2021-02" db="EMBL/GenBank/DDBJ databases">
        <authorList>
            <person name="Nowell W R."/>
        </authorList>
    </citation>
    <scope>NUCLEOTIDE SEQUENCE</scope>
</reference>
<dbReference type="Pfam" id="PF13181">
    <property type="entry name" value="TPR_8"/>
    <property type="match status" value="1"/>
</dbReference>
<keyword evidence="2" id="KW-0802">TPR repeat</keyword>
<dbReference type="Proteomes" id="UP000663828">
    <property type="component" value="Unassembled WGS sequence"/>
</dbReference>
<dbReference type="EMBL" id="CAJNOJ010000483">
    <property type="protein sequence ID" value="CAF1463844.1"/>
    <property type="molecule type" value="Genomic_DNA"/>
</dbReference>
<name>A0A815QLZ3_ADIRI</name>
<accession>A0A815QLZ3</accession>
<dbReference type="Proteomes" id="UP000663852">
    <property type="component" value="Unassembled WGS sequence"/>
</dbReference>
<dbReference type="EMBL" id="CAJNOR010003705">
    <property type="protein sequence ID" value="CAF1440015.1"/>
    <property type="molecule type" value="Genomic_DNA"/>
</dbReference>
<dbReference type="Gene3D" id="1.25.40.10">
    <property type="entry name" value="Tetratricopeptide repeat domain"/>
    <property type="match status" value="2"/>
</dbReference>
<evidence type="ECO:0000313" key="3">
    <source>
        <dbReference type="EMBL" id="CAF1440015.1"/>
    </source>
</evidence>
<dbReference type="SMART" id="SM00028">
    <property type="entry name" value="TPR"/>
    <property type="match status" value="5"/>
</dbReference>
<protein>
    <recommendedName>
        <fullName evidence="7">Kinesin light chain</fullName>
    </recommendedName>
</protein>
<evidence type="ECO:0000313" key="4">
    <source>
        <dbReference type="EMBL" id="CAF1463844.1"/>
    </source>
</evidence>
<dbReference type="Pfam" id="PF13424">
    <property type="entry name" value="TPR_12"/>
    <property type="match status" value="2"/>
</dbReference>
<evidence type="ECO:0000256" key="2">
    <source>
        <dbReference type="ARBA" id="ARBA00022803"/>
    </source>
</evidence>
<dbReference type="InterPro" id="IPR011990">
    <property type="entry name" value="TPR-like_helical_dom_sf"/>
</dbReference>
<dbReference type="PROSITE" id="PS51996">
    <property type="entry name" value="TR_MART"/>
    <property type="match status" value="1"/>
</dbReference>
<dbReference type="OrthoDB" id="5986190at2759"/>
<evidence type="ECO:0000256" key="1">
    <source>
        <dbReference type="ARBA" id="ARBA00022737"/>
    </source>
</evidence>
<dbReference type="Gene3D" id="3.90.176.10">
    <property type="entry name" value="Toxin ADP-ribosyltransferase, Chain A, domain 1"/>
    <property type="match status" value="1"/>
</dbReference>
<evidence type="ECO:0000313" key="5">
    <source>
        <dbReference type="Proteomes" id="UP000663828"/>
    </source>
</evidence>
<organism evidence="4 6">
    <name type="scientific">Adineta ricciae</name>
    <name type="common">Rotifer</name>
    <dbReference type="NCBI Taxonomy" id="249248"/>
    <lineage>
        <taxon>Eukaryota</taxon>
        <taxon>Metazoa</taxon>
        <taxon>Spiralia</taxon>
        <taxon>Gnathifera</taxon>
        <taxon>Rotifera</taxon>
        <taxon>Eurotatoria</taxon>
        <taxon>Bdelloidea</taxon>
        <taxon>Adinetida</taxon>
        <taxon>Adinetidae</taxon>
        <taxon>Adineta</taxon>
    </lineage>
</organism>
<dbReference type="InterPro" id="IPR019734">
    <property type="entry name" value="TPR_rpt"/>
</dbReference>
<evidence type="ECO:0000313" key="6">
    <source>
        <dbReference type="Proteomes" id="UP000663852"/>
    </source>
</evidence>
<keyword evidence="5" id="KW-1185">Reference proteome</keyword>
<proteinExistence type="predicted"/>
<dbReference type="AlphaFoldDB" id="A0A815QLZ3"/>
<dbReference type="SUPFAM" id="SSF48452">
    <property type="entry name" value="TPR-like"/>
    <property type="match status" value="1"/>
</dbReference>
<gene>
    <name evidence="4" type="ORF">EDS130_LOCUS40336</name>
    <name evidence="3" type="ORF">XAT740_LOCUS36260</name>
</gene>
<evidence type="ECO:0008006" key="7">
    <source>
        <dbReference type="Google" id="ProtNLM"/>
    </source>
</evidence>
<keyword evidence="1" id="KW-0677">Repeat</keyword>